<evidence type="ECO:0000313" key="2">
    <source>
        <dbReference type="EMBL" id="SFL13473.1"/>
    </source>
</evidence>
<dbReference type="Proteomes" id="UP000198851">
    <property type="component" value="Unassembled WGS sequence"/>
</dbReference>
<feature type="signal peptide" evidence="1">
    <location>
        <begin position="1"/>
        <end position="22"/>
    </location>
</feature>
<gene>
    <name evidence="2" type="ORF">SAMN04488036_105245</name>
</gene>
<feature type="chain" id="PRO_5011687661" evidence="1">
    <location>
        <begin position="23"/>
        <end position="130"/>
    </location>
</feature>
<keyword evidence="3" id="KW-1185">Reference proteome</keyword>
<protein>
    <submittedName>
        <fullName evidence="2">Uncharacterized protein</fullName>
    </submittedName>
</protein>
<dbReference type="RefSeq" id="WP_093324475.1">
    <property type="nucleotide sequence ID" value="NZ_FOSZ01000005.1"/>
</dbReference>
<organism evidence="2 3">
    <name type="scientific">Shimia haliotis</name>
    <dbReference type="NCBI Taxonomy" id="1280847"/>
    <lineage>
        <taxon>Bacteria</taxon>
        <taxon>Pseudomonadati</taxon>
        <taxon>Pseudomonadota</taxon>
        <taxon>Alphaproteobacteria</taxon>
        <taxon>Rhodobacterales</taxon>
        <taxon>Roseobacteraceae</taxon>
    </lineage>
</organism>
<sequence>MKRLILAAALVAAPAWSQTAMTASEFESYVSGKTLFYAADGTRYGVEEYLPDRRVRWSFLDGQCKEGLWYEEAGNICFVYDDNPTPQCWSFFRGASGLSAQFETGDTGTVLYEIEATGEEMLCLGPEIGV</sequence>
<dbReference type="EMBL" id="FOSZ01000005">
    <property type="protein sequence ID" value="SFL13473.1"/>
    <property type="molecule type" value="Genomic_DNA"/>
</dbReference>
<evidence type="ECO:0000313" key="3">
    <source>
        <dbReference type="Proteomes" id="UP000198851"/>
    </source>
</evidence>
<dbReference type="STRING" id="1280847.SAMN04488036_105245"/>
<proteinExistence type="predicted"/>
<evidence type="ECO:0000256" key="1">
    <source>
        <dbReference type="SAM" id="SignalP"/>
    </source>
</evidence>
<dbReference type="AlphaFoldDB" id="A0A1I4F7P9"/>
<keyword evidence="1" id="KW-0732">Signal</keyword>
<reference evidence="3" key="1">
    <citation type="submission" date="2016-10" db="EMBL/GenBank/DDBJ databases">
        <authorList>
            <person name="Varghese N."/>
            <person name="Submissions S."/>
        </authorList>
    </citation>
    <scope>NUCLEOTIDE SEQUENCE [LARGE SCALE GENOMIC DNA]</scope>
    <source>
        <strain evidence="3">DSM 28453</strain>
    </source>
</reference>
<name>A0A1I4F7P9_9RHOB</name>
<dbReference type="OrthoDB" id="7304934at2"/>
<accession>A0A1I4F7P9</accession>